<organism evidence="2 3">
    <name type="scientific">Sclerotinia nivalis</name>
    <dbReference type="NCBI Taxonomy" id="352851"/>
    <lineage>
        <taxon>Eukaryota</taxon>
        <taxon>Fungi</taxon>
        <taxon>Dikarya</taxon>
        <taxon>Ascomycota</taxon>
        <taxon>Pezizomycotina</taxon>
        <taxon>Leotiomycetes</taxon>
        <taxon>Helotiales</taxon>
        <taxon>Sclerotiniaceae</taxon>
        <taxon>Sclerotinia</taxon>
    </lineage>
</organism>
<keyword evidence="1" id="KW-1133">Transmembrane helix</keyword>
<sequence length="165" mass="18918">MVKYKYTTIPDNFNEPSATVPDNFNQPSRRIVRRHVYTVTQIGRLQTFRSLCHRADQVSVVVGVVLWITFFILISNKSISICDKKFLVRFLDSMVFFGLSNIASFVKKPIDEELDEASQQDLGDEYHRLFVDLALWFGKLFLYFIAMTVSGSLPGIQCGMKGYSL</sequence>
<dbReference type="EMBL" id="JAPEIS010000003">
    <property type="protein sequence ID" value="KAJ8067632.1"/>
    <property type="molecule type" value="Genomic_DNA"/>
</dbReference>
<protein>
    <submittedName>
        <fullName evidence="2">Uncharacterized protein</fullName>
    </submittedName>
</protein>
<accession>A0A9X0ARK6</accession>
<keyword evidence="1" id="KW-0472">Membrane</keyword>
<comment type="caution">
    <text evidence="2">The sequence shown here is derived from an EMBL/GenBank/DDBJ whole genome shotgun (WGS) entry which is preliminary data.</text>
</comment>
<name>A0A9X0ARK6_9HELO</name>
<keyword evidence="3" id="KW-1185">Reference proteome</keyword>
<feature type="transmembrane region" description="Helical" evidence="1">
    <location>
        <begin position="57"/>
        <end position="74"/>
    </location>
</feature>
<reference evidence="2" key="1">
    <citation type="submission" date="2022-11" db="EMBL/GenBank/DDBJ databases">
        <title>Genome Resource of Sclerotinia nivalis Strain SnTB1, a Plant Pathogen Isolated from American Ginseng.</title>
        <authorList>
            <person name="Fan S."/>
        </authorList>
    </citation>
    <scope>NUCLEOTIDE SEQUENCE</scope>
    <source>
        <strain evidence="2">SnTB1</strain>
    </source>
</reference>
<proteinExistence type="predicted"/>
<evidence type="ECO:0000256" key="1">
    <source>
        <dbReference type="SAM" id="Phobius"/>
    </source>
</evidence>
<feature type="transmembrane region" description="Helical" evidence="1">
    <location>
        <begin position="126"/>
        <end position="146"/>
    </location>
</feature>
<evidence type="ECO:0000313" key="2">
    <source>
        <dbReference type="EMBL" id="KAJ8067632.1"/>
    </source>
</evidence>
<dbReference type="AlphaFoldDB" id="A0A9X0ARK6"/>
<dbReference type="Proteomes" id="UP001152300">
    <property type="component" value="Unassembled WGS sequence"/>
</dbReference>
<evidence type="ECO:0000313" key="3">
    <source>
        <dbReference type="Proteomes" id="UP001152300"/>
    </source>
</evidence>
<gene>
    <name evidence="2" type="ORF">OCU04_003241</name>
</gene>
<keyword evidence="1" id="KW-0812">Transmembrane</keyword>